<evidence type="ECO:0000313" key="5">
    <source>
        <dbReference type="Proteomes" id="UP000238176"/>
    </source>
</evidence>
<dbReference type="OrthoDB" id="4541465at2"/>
<evidence type="ECO:0000256" key="2">
    <source>
        <dbReference type="PROSITE-ProRule" id="PRU00335"/>
    </source>
</evidence>
<dbReference type="InterPro" id="IPR049513">
    <property type="entry name" value="TetR_C_40"/>
</dbReference>
<proteinExistence type="predicted"/>
<dbReference type="InterPro" id="IPR050624">
    <property type="entry name" value="HTH-type_Tx_Regulator"/>
</dbReference>
<dbReference type="AlphaFoldDB" id="A0A2T0UGW3"/>
<accession>A0A2T0UGW3</accession>
<keyword evidence="1 2" id="KW-0238">DNA-binding</keyword>
<gene>
    <name evidence="4" type="ORF">B0I28_10739</name>
</gene>
<evidence type="ECO:0000256" key="1">
    <source>
        <dbReference type="ARBA" id="ARBA00023125"/>
    </source>
</evidence>
<evidence type="ECO:0000259" key="3">
    <source>
        <dbReference type="PROSITE" id="PS50977"/>
    </source>
</evidence>
<dbReference type="EMBL" id="PVTJ01000007">
    <property type="protein sequence ID" value="PRY57193.1"/>
    <property type="molecule type" value="Genomic_DNA"/>
</dbReference>
<keyword evidence="5" id="KW-1185">Reference proteome</keyword>
<dbReference type="Proteomes" id="UP000238176">
    <property type="component" value="Unassembled WGS sequence"/>
</dbReference>
<dbReference type="RefSeq" id="WP_106365204.1">
    <property type="nucleotide sequence ID" value="NZ_PVTJ01000007.1"/>
</dbReference>
<dbReference type="Pfam" id="PF21306">
    <property type="entry name" value="TetR_C_40"/>
    <property type="match status" value="1"/>
</dbReference>
<name>A0A2T0UGW3_9ACTN</name>
<dbReference type="PROSITE" id="PS50977">
    <property type="entry name" value="HTH_TETR_2"/>
    <property type="match status" value="1"/>
</dbReference>
<feature type="domain" description="HTH tetR-type" evidence="3">
    <location>
        <begin position="15"/>
        <end position="75"/>
    </location>
</feature>
<protein>
    <submittedName>
        <fullName evidence="4">TetR family transcriptional regulator</fullName>
    </submittedName>
</protein>
<evidence type="ECO:0000313" key="4">
    <source>
        <dbReference type="EMBL" id="PRY57193.1"/>
    </source>
</evidence>
<dbReference type="SUPFAM" id="SSF46689">
    <property type="entry name" value="Homeodomain-like"/>
    <property type="match status" value="1"/>
</dbReference>
<reference evidence="4 5" key="1">
    <citation type="submission" date="2018-03" db="EMBL/GenBank/DDBJ databases">
        <title>Genomic Encyclopedia of Type Strains, Phase III (KMG-III): the genomes of soil and plant-associated and newly described type strains.</title>
        <authorList>
            <person name="Whitman W."/>
        </authorList>
    </citation>
    <scope>NUCLEOTIDE SEQUENCE [LARGE SCALE GENOMIC DNA]</scope>
    <source>
        <strain evidence="4 5">CGMCC 4.7067</strain>
    </source>
</reference>
<dbReference type="InterPro" id="IPR009057">
    <property type="entry name" value="Homeodomain-like_sf"/>
</dbReference>
<comment type="caution">
    <text evidence="4">The sequence shown here is derived from an EMBL/GenBank/DDBJ whole genome shotgun (WGS) entry which is preliminary data.</text>
</comment>
<dbReference type="InterPro" id="IPR001647">
    <property type="entry name" value="HTH_TetR"/>
</dbReference>
<feature type="DNA-binding region" description="H-T-H motif" evidence="2">
    <location>
        <begin position="38"/>
        <end position="57"/>
    </location>
</feature>
<dbReference type="PANTHER" id="PTHR43479:SF11">
    <property type="entry name" value="ACREF_ENVCD OPERON REPRESSOR-RELATED"/>
    <property type="match status" value="1"/>
</dbReference>
<dbReference type="Pfam" id="PF00440">
    <property type="entry name" value="TetR_N"/>
    <property type="match status" value="1"/>
</dbReference>
<sequence>MAQSGTANRLDRRKARTRAALIAAGRTLLTTRDPAEVSIQEITDAADVGFGSFYNHFASKQELFETAVAEVVEEHGAMLDEVTAALGDPAEVFAASVRLTARFPKTQPEMAKIIERVGPGYLTAPTGLAPRALRDLQHAKDVGRFAFGDPQVTIACAGGAVLGVIHLGLLQPEPAAIDHAADELAANLLRMLGLPGDEASEIAARPLPAAG</sequence>
<dbReference type="GO" id="GO:0003677">
    <property type="term" value="F:DNA binding"/>
    <property type="evidence" value="ECO:0007669"/>
    <property type="project" value="UniProtKB-UniRule"/>
</dbReference>
<dbReference type="PANTHER" id="PTHR43479">
    <property type="entry name" value="ACREF/ENVCD OPERON REPRESSOR-RELATED"/>
    <property type="match status" value="1"/>
</dbReference>
<dbReference type="Gene3D" id="1.10.357.10">
    <property type="entry name" value="Tetracycline Repressor, domain 2"/>
    <property type="match status" value="1"/>
</dbReference>
<organism evidence="4 5">
    <name type="scientific">Glycomyces artemisiae</name>
    <dbReference type="NCBI Taxonomy" id="1076443"/>
    <lineage>
        <taxon>Bacteria</taxon>
        <taxon>Bacillati</taxon>
        <taxon>Actinomycetota</taxon>
        <taxon>Actinomycetes</taxon>
        <taxon>Glycomycetales</taxon>
        <taxon>Glycomycetaceae</taxon>
        <taxon>Glycomyces</taxon>
    </lineage>
</organism>